<keyword evidence="3" id="KW-0378">Hydrolase</keyword>
<dbReference type="InterPro" id="IPR002083">
    <property type="entry name" value="MATH/TRAF_dom"/>
</dbReference>
<gene>
    <name evidence="3" type="primary">UBP13</name>
    <name evidence="3" type="ORF">CR513_32401</name>
</gene>
<dbReference type="OrthoDB" id="1424958at2759"/>
<dbReference type="Gene3D" id="2.60.210.10">
    <property type="entry name" value="Apoptosis, Tumor Necrosis Factor Receptor Associated Protein 2, Chain A"/>
    <property type="match status" value="1"/>
</dbReference>
<feature type="non-terminal residue" evidence="3">
    <location>
        <position position="1"/>
    </location>
</feature>
<dbReference type="InterPro" id="IPR008974">
    <property type="entry name" value="TRAF-like"/>
</dbReference>
<dbReference type="STRING" id="157652.A0A371G6V7"/>
<comment type="caution">
    <text evidence="3">The sequence shown here is derived from an EMBL/GenBank/DDBJ whole genome shotgun (WGS) entry which is preliminary data.</text>
</comment>
<dbReference type="Proteomes" id="UP000257109">
    <property type="component" value="Unassembled WGS sequence"/>
</dbReference>
<keyword evidence="4" id="KW-1185">Reference proteome</keyword>
<evidence type="ECO:0000259" key="2">
    <source>
        <dbReference type="PROSITE" id="PS50144"/>
    </source>
</evidence>
<evidence type="ECO:0000313" key="4">
    <source>
        <dbReference type="Proteomes" id="UP000257109"/>
    </source>
</evidence>
<dbReference type="PROSITE" id="PS50144">
    <property type="entry name" value="MATH"/>
    <property type="match status" value="1"/>
</dbReference>
<organism evidence="3 4">
    <name type="scientific">Mucuna pruriens</name>
    <name type="common">Velvet bean</name>
    <name type="synonym">Dolichos pruriens</name>
    <dbReference type="NCBI Taxonomy" id="157652"/>
    <lineage>
        <taxon>Eukaryota</taxon>
        <taxon>Viridiplantae</taxon>
        <taxon>Streptophyta</taxon>
        <taxon>Embryophyta</taxon>
        <taxon>Tracheophyta</taxon>
        <taxon>Spermatophyta</taxon>
        <taxon>Magnoliopsida</taxon>
        <taxon>eudicotyledons</taxon>
        <taxon>Gunneridae</taxon>
        <taxon>Pentapetalae</taxon>
        <taxon>rosids</taxon>
        <taxon>fabids</taxon>
        <taxon>Fabales</taxon>
        <taxon>Fabaceae</taxon>
        <taxon>Papilionoideae</taxon>
        <taxon>50 kb inversion clade</taxon>
        <taxon>NPAAA clade</taxon>
        <taxon>indigoferoid/millettioid clade</taxon>
        <taxon>Phaseoleae</taxon>
        <taxon>Mucuna</taxon>
    </lineage>
</organism>
<sequence>MTLMTPLPLDQQQHDEMLVPHSDLPDGPQPMEEAAPAENKNTVDTPTVDETPSARFTWTIDNFSRFPKKVYSDTFCVGGYKWYVHFCHYTSMSNVNYLCE</sequence>
<dbReference type="SUPFAM" id="SSF49599">
    <property type="entry name" value="TRAF domain-like"/>
    <property type="match status" value="1"/>
</dbReference>
<evidence type="ECO:0000256" key="1">
    <source>
        <dbReference type="SAM" id="MobiDB-lite"/>
    </source>
</evidence>
<feature type="domain" description="MATH" evidence="2">
    <location>
        <begin position="53"/>
        <end position="100"/>
    </location>
</feature>
<protein>
    <submittedName>
        <fullName evidence="3">Ubiquitin carboxyl-terminal hydrolase 13</fullName>
    </submittedName>
</protein>
<dbReference type="EMBL" id="QJKJ01006557">
    <property type="protein sequence ID" value="RDX86286.1"/>
    <property type="molecule type" value="Genomic_DNA"/>
</dbReference>
<dbReference type="GO" id="GO:0016787">
    <property type="term" value="F:hydrolase activity"/>
    <property type="evidence" value="ECO:0007669"/>
    <property type="project" value="UniProtKB-KW"/>
</dbReference>
<proteinExistence type="predicted"/>
<dbReference type="AlphaFoldDB" id="A0A371G6V7"/>
<accession>A0A371G6V7</accession>
<feature type="region of interest" description="Disordered" evidence="1">
    <location>
        <begin position="1"/>
        <end position="50"/>
    </location>
</feature>
<feature type="compositionally biased region" description="Polar residues" evidence="1">
    <location>
        <begin position="39"/>
        <end position="50"/>
    </location>
</feature>
<name>A0A371G6V7_MUCPR</name>
<evidence type="ECO:0000313" key="3">
    <source>
        <dbReference type="EMBL" id="RDX86286.1"/>
    </source>
</evidence>
<dbReference type="Pfam" id="PF22486">
    <property type="entry name" value="MATH_2"/>
    <property type="match status" value="1"/>
</dbReference>
<reference evidence="3" key="1">
    <citation type="submission" date="2018-05" db="EMBL/GenBank/DDBJ databases">
        <title>Draft genome of Mucuna pruriens seed.</title>
        <authorList>
            <person name="Nnadi N.E."/>
            <person name="Vos R."/>
            <person name="Hasami M.H."/>
            <person name="Devisetty U.K."/>
            <person name="Aguiy J.C."/>
        </authorList>
    </citation>
    <scope>NUCLEOTIDE SEQUENCE [LARGE SCALE GENOMIC DNA]</scope>
    <source>
        <strain evidence="3">JCA_2017</strain>
    </source>
</reference>
<dbReference type="CDD" id="cd00121">
    <property type="entry name" value="MATH"/>
    <property type="match status" value="1"/>
</dbReference>